<organism evidence="2">
    <name type="scientific">Anopheles sinensis</name>
    <name type="common">Mosquito</name>
    <dbReference type="NCBI Taxonomy" id="74873"/>
    <lineage>
        <taxon>Eukaryota</taxon>
        <taxon>Metazoa</taxon>
        <taxon>Ecdysozoa</taxon>
        <taxon>Arthropoda</taxon>
        <taxon>Hexapoda</taxon>
        <taxon>Insecta</taxon>
        <taxon>Pterygota</taxon>
        <taxon>Neoptera</taxon>
        <taxon>Endopterygota</taxon>
        <taxon>Diptera</taxon>
        <taxon>Nematocera</taxon>
        <taxon>Culicoidea</taxon>
        <taxon>Culicidae</taxon>
        <taxon>Anophelinae</taxon>
        <taxon>Anopheles</taxon>
    </lineage>
</organism>
<name>A0A084WRZ9_ANOSI</name>
<keyword evidence="4" id="KW-1185">Reference proteome</keyword>
<evidence type="ECO:0000256" key="1">
    <source>
        <dbReference type="SAM" id="MobiDB-lite"/>
    </source>
</evidence>
<proteinExistence type="predicted"/>
<dbReference type="Proteomes" id="UP000030765">
    <property type="component" value="Unassembled WGS sequence"/>
</dbReference>
<feature type="compositionally biased region" description="Basic residues" evidence="1">
    <location>
        <begin position="48"/>
        <end position="58"/>
    </location>
</feature>
<dbReference type="VEuPathDB" id="VectorBase:ASIC021285"/>
<reference evidence="2 4" key="1">
    <citation type="journal article" date="2014" name="BMC Genomics">
        <title>Genome sequence of Anopheles sinensis provides insight into genetics basis of mosquito competence for malaria parasites.</title>
        <authorList>
            <person name="Zhou D."/>
            <person name="Zhang D."/>
            <person name="Ding G."/>
            <person name="Shi L."/>
            <person name="Hou Q."/>
            <person name="Ye Y."/>
            <person name="Xu Y."/>
            <person name="Zhou H."/>
            <person name="Xiong C."/>
            <person name="Li S."/>
            <person name="Yu J."/>
            <person name="Hong S."/>
            <person name="Yu X."/>
            <person name="Zou P."/>
            <person name="Chen C."/>
            <person name="Chang X."/>
            <person name="Wang W."/>
            <person name="Lv Y."/>
            <person name="Sun Y."/>
            <person name="Ma L."/>
            <person name="Shen B."/>
            <person name="Zhu C."/>
        </authorList>
    </citation>
    <scope>NUCLEOTIDE SEQUENCE [LARGE SCALE GENOMIC DNA]</scope>
</reference>
<protein>
    <submittedName>
        <fullName evidence="2 3">Uncharacterized protein</fullName>
    </submittedName>
</protein>
<dbReference type="EMBL" id="KE525409">
    <property type="protein sequence ID" value="KFB52993.1"/>
    <property type="molecule type" value="Genomic_DNA"/>
</dbReference>
<accession>A0A084WRZ9</accession>
<reference evidence="3" key="2">
    <citation type="submission" date="2020-05" db="UniProtKB">
        <authorList>
            <consortium name="EnsemblMetazoa"/>
        </authorList>
    </citation>
    <scope>IDENTIFICATION</scope>
</reference>
<dbReference type="AlphaFoldDB" id="A0A084WRZ9"/>
<feature type="compositionally biased region" description="Low complexity" evidence="1">
    <location>
        <begin position="111"/>
        <end position="124"/>
    </location>
</feature>
<sequence>MAFVALELCDPAGPPPCHLPPSLLEANNCHRCNAMFDQCNAILNTRNHHVHPHPRSRGHGQCSANAPQDKNEPARQQNPPRPRPPTPHVRSQEAAQVMSATVLGEARSRVSKTSRSTTAKTPRM</sequence>
<feature type="region of interest" description="Disordered" evidence="1">
    <location>
        <begin position="48"/>
        <end position="124"/>
    </location>
</feature>
<dbReference type="VEuPathDB" id="VectorBase:ASIS003597"/>
<dbReference type="EMBL" id="ATLV01026293">
    <property type="status" value="NOT_ANNOTATED_CDS"/>
    <property type="molecule type" value="Genomic_DNA"/>
</dbReference>
<gene>
    <name evidence="2" type="ORF">ZHAS_00021285</name>
</gene>
<evidence type="ECO:0000313" key="3">
    <source>
        <dbReference type="EnsemblMetazoa" id="ASIC021285-PA"/>
    </source>
</evidence>
<dbReference type="EnsemblMetazoa" id="ASIC021285-RA">
    <property type="protein sequence ID" value="ASIC021285-PA"/>
    <property type="gene ID" value="ASIC021285"/>
</dbReference>
<evidence type="ECO:0000313" key="2">
    <source>
        <dbReference type="EMBL" id="KFB52993.1"/>
    </source>
</evidence>
<evidence type="ECO:0000313" key="4">
    <source>
        <dbReference type="Proteomes" id="UP000030765"/>
    </source>
</evidence>